<dbReference type="Proteomes" id="UP001057291">
    <property type="component" value="Unassembled WGS sequence"/>
</dbReference>
<evidence type="ECO:0000313" key="1">
    <source>
        <dbReference type="EMBL" id="GIM45786.1"/>
    </source>
</evidence>
<evidence type="ECO:0000313" key="2">
    <source>
        <dbReference type="Proteomes" id="UP001057291"/>
    </source>
</evidence>
<accession>A0AAV4LD98</accession>
<keyword evidence="2" id="KW-1185">Reference proteome</keyword>
<name>A0AAV4LD98_9BACL</name>
<evidence type="ECO:0008006" key="3">
    <source>
        <dbReference type="Google" id="ProtNLM"/>
    </source>
</evidence>
<reference evidence="1" key="1">
    <citation type="journal article" date="2023" name="Int. J. Syst. Evol. Microbiol.">
        <title>Collibacillus ludicampi gen. nov., sp. nov., a new soil bacterium of the family Alicyclobacillaceae.</title>
        <authorList>
            <person name="Jojima T."/>
            <person name="Ioku Y."/>
            <person name="Fukuta Y."/>
            <person name="Shirasaka N."/>
            <person name="Matsumura Y."/>
            <person name="Mori M."/>
        </authorList>
    </citation>
    <scope>NUCLEOTIDE SEQUENCE</scope>
    <source>
        <strain evidence="1">TP075</strain>
    </source>
</reference>
<comment type="caution">
    <text evidence="1">The sequence shown here is derived from an EMBL/GenBank/DDBJ whole genome shotgun (WGS) entry which is preliminary data.</text>
</comment>
<dbReference type="RefSeq" id="WP_282198959.1">
    <property type="nucleotide sequence ID" value="NZ_BOQE01000001.1"/>
</dbReference>
<proteinExistence type="predicted"/>
<dbReference type="EMBL" id="BOQE01000001">
    <property type="protein sequence ID" value="GIM45786.1"/>
    <property type="molecule type" value="Genomic_DNA"/>
</dbReference>
<gene>
    <name evidence="1" type="ORF">DNHGIG_13350</name>
</gene>
<organism evidence="1 2">
    <name type="scientific">Collibacillus ludicampi</name>
    <dbReference type="NCBI Taxonomy" id="2771369"/>
    <lineage>
        <taxon>Bacteria</taxon>
        <taxon>Bacillati</taxon>
        <taxon>Bacillota</taxon>
        <taxon>Bacilli</taxon>
        <taxon>Bacillales</taxon>
        <taxon>Alicyclobacillaceae</taxon>
        <taxon>Collibacillus</taxon>
    </lineage>
</organism>
<dbReference type="AlphaFoldDB" id="A0AAV4LD98"/>
<sequence>MRPSTLRTTVSDDVKRKFVARCRELNMSKSEVLRHLIHSFLMNPHPLMTDTAATAEIQLQSNRQDPPPYASHENLDELTLTYMDNAPAINDHLVHSSVDLENHKELPDLVICEQRLTIFGREYVLKTSDDPSF</sequence>
<protein>
    <recommendedName>
        <fullName evidence="3">Ribbon-helix-helix protein CopG domain-containing protein</fullName>
    </recommendedName>
</protein>